<name>A0A2D4Q6S4_MICSU</name>
<reference evidence="1" key="1">
    <citation type="submission" date="2017-07" db="EMBL/GenBank/DDBJ databases">
        <authorList>
            <person name="Mikheyev A."/>
            <person name="Grau M."/>
        </authorList>
    </citation>
    <scope>NUCLEOTIDE SEQUENCE</scope>
    <source>
        <tissue evidence="1">Venom_gland</tissue>
    </source>
</reference>
<sequence length="110" mass="12708">MCKLPRLKWLYIIMMIPPDASPVISPDVSLEEDEPVLGMYGGELVNGSTQLSEKDLVQTHRSRTAQRCQVEKTCSWSQRVMTKRNCLLQLIQEHVGQRKGRSKEGQPYYW</sequence>
<proteinExistence type="predicted"/>
<dbReference type="EMBL" id="IACN01120083">
    <property type="protein sequence ID" value="LAB65530.1"/>
    <property type="molecule type" value="Transcribed_RNA"/>
</dbReference>
<protein>
    <submittedName>
        <fullName evidence="1">Uncharacterized protein</fullName>
    </submittedName>
</protein>
<organism evidence="1">
    <name type="scientific">Micrurus surinamensis</name>
    <name type="common">Surinam coral snake</name>
    <dbReference type="NCBI Taxonomy" id="129470"/>
    <lineage>
        <taxon>Eukaryota</taxon>
        <taxon>Metazoa</taxon>
        <taxon>Chordata</taxon>
        <taxon>Craniata</taxon>
        <taxon>Vertebrata</taxon>
        <taxon>Euteleostomi</taxon>
        <taxon>Lepidosauria</taxon>
        <taxon>Squamata</taxon>
        <taxon>Bifurcata</taxon>
        <taxon>Unidentata</taxon>
        <taxon>Episquamata</taxon>
        <taxon>Toxicofera</taxon>
        <taxon>Serpentes</taxon>
        <taxon>Colubroidea</taxon>
        <taxon>Elapidae</taxon>
        <taxon>Elapinae</taxon>
        <taxon>Micrurus</taxon>
    </lineage>
</organism>
<accession>A0A2D4Q6S4</accession>
<evidence type="ECO:0000313" key="1">
    <source>
        <dbReference type="EMBL" id="LAB65530.1"/>
    </source>
</evidence>
<dbReference type="AlphaFoldDB" id="A0A2D4Q6S4"/>
<reference evidence="1" key="2">
    <citation type="submission" date="2017-11" db="EMBL/GenBank/DDBJ databases">
        <title>Coralsnake Venomics: Analyses of Venom Gland Transcriptomes and Proteomes of Six Brazilian Taxa.</title>
        <authorList>
            <person name="Aird S.D."/>
            <person name="Jorge da Silva N."/>
            <person name="Qiu L."/>
            <person name="Villar-Briones A."/>
            <person name="Aparecida-Saddi V."/>
            <person name="Campos-Telles M.P."/>
            <person name="Grau M."/>
            <person name="Mikheyev A.S."/>
        </authorList>
    </citation>
    <scope>NUCLEOTIDE SEQUENCE</scope>
    <source>
        <tissue evidence="1">Venom_gland</tissue>
    </source>
</reference>